<dbReference type="EMBL" id="JARBJD010000079">
    <property type="protein sequence ID" value="KAK2954374.1"/>
    <property type="molecule type" value="Genomic_DNA"/>
</dbReference>
<sequence>MSDCMSPSRAVDEHSYDGVSYLRLSLLLDHAAIMIWDGQTVESASDKLEIYQSLVALIKDGRDFDVPLEAKAVIFLNSVSPKTQQSADAFLNSIGLTTDESLTNFVQSIGMLVSSPSQVITTAALNLLNNLIRNCSAKFRLNLVQTDLISKIINTLNLLSLSFAETVDIHTNLLNIINQSLWLTTPFRLKLIGIKDDSGRQAVQETILKQVIVPSEKYICHLCVNRYSIIDGNPSEAFLELLAQLFRICSSYQPTMEFVLHIPIILTIPSCLTFFVDDEAIYWFLLRMSISQQEWNQTRGTQHQMWKTLHRLLRMEGFEEAIEEKLQNDKNEYFGDHIVNNSIEWSNLLGMNLQEYE</sequence>
<dbReference type="Proteomes" id="UP001281761">
    <property type="component" value="Unassembled WGS sequence"/>
</dbReference>
<evidence type="ECO:0000313" key="2">
    <source>
        <dbReference type="EMBL" id="KAK2954374.1"/>
    </source>
</evidence>
<dbReference type="InterPro" id="IPR002014">
    <property type="entry name" value="VHS_dom"/>
</dbReference>
<organism evidence="2 3">
    <name type="scientific">Blattamonas nauphoetae</name>
    <dbReference type="NCBI Taxonomy" id="2049346"/>
    <lineage>
        <taxon>Eukaryota</taxon>
        <taxon>Metamonada</taxon>
        <taxon>Preaxostyla</taxon>
        <taxon>Oxymonadida</taxon>
        <taxon>Blattamonas</taxon>
    </lineage>
</organism>
<gene>
    <name evidence="2" type="ORF">BLNAU_10706</name>
</gene>
<evidence type="ECO:0000313" key="3">
    <source>
        <dbReference type="Proteomes" id="UP001281761"/>
    </source>
</evidence>
<proteinExistence type="predicted"/>
<dbReference type="InterPro" id="IPR016024">
    <property type="entry name" value="ARM-type_fold"/>
</dbReference>
<dbReference type="PROSITE" id="PS50179">
    <property type="entry name" value="VHS"/>
    <property type="match status" value="1"/>
</dbReference>
<reference evidence="2 3" key="1">
    <citation type="journal article" date="2022" name="bioRxiv">
        <title>Genomics of Preaxostyla Flagellates Illuminates Evolutionary Transitions and the Path Towards Mitochondrial Loss.</title>
        <authorList>
            <person name="Novak L.V.F."/>
            <person name="Treitli S.C."/>
            <person name="Pyrih J."/>
            <person name="Halakuc P."/>
            <person name="Pipaliya S.V."/>
            <person name="Vacek V."/>
            <person name="Brzon O."/>
            <person name="Soukal P."/>
            <person name="Eme L."/>
            <person name="Dacks J.B."/>
            <person name="Karnkowska A."/>
            <person name="Elias M."/>
            <person name="Hampl V."/>
        </authorList>
    </citation>
    <scope>NUCLEOTIDE SEQUENCE [LARGE SCALE GENOMIC DNA]</scope>
    <source>
        <strain evidence="2">NAU3</strain>
        <tissue evidence="2">Gut</tissue>
    </source>
</reference>
<comment type="caution">
    <text evidence="2">The sequence shown here is derived from an EMBL/GenBank/DDBJ whole genome shotgun (WGS) entry which is preliminary data.</text>
</comment>
<protein>
    <recommendedName>
        <fullName evidence="1">VHS domain-containing protein</fullName>
    </recommendedName>
</protein>
<name>A0ABQ9XRM9_9EUKA</name>
<feature type="domain" description="VHS" evidence="1">
    <location>
        <begin position="106"/>
        <end position="179"/>
    </location>
</feature>
<keyword evidence="3" id="KW-1185">Reference proteome</keyword>
<accession>A0ABQ9XRM9</accession>
<dbReference type="SUPFAM" id="SSF48371">
    <property type="entry name" value="ARM repeat"/>
    <property type="match status" value="1"/>
</dbReference>
<evidence type="ECO:0000259" key="1">
    <source>
        <dbReference type="PROSITE" id="PS50179"/>
    </source>
</evidence>